<proteinExistence type="inferred from homology"/>
<name>A0ABV7VL10_9PROT</name>
<evidence type="ECO:0000313" key="4">
    <source>
        <dbReference type="Proteomes" id="UP001595711"/>
    </source>
</evidence>
<comment type="caution">
    <text evidence="3">The sequence shown here is derived from an EMBL/GenBank/DDBJ whole genome shotgun (WGS) entry which is preliminary data.</text>
</comment>
<dbReference type="SUPFAM" id="SSF52096">
    <property type="entry name" value="ClpP/crotonase"/>
    <property type="match status" value="2"/>
</dbReference>
<dbReference type="InterPro" id="IPR001753">
    <property type="entry name" value="Enoyl-CoA_hydra/iso"/>
</dbReference>
<dbReference type="InterPro" id="IPR029045">
    <property type="entry name" value="ClpP/crotonase-like_dom_sf"/>
</dbReference>
<reference evidence="4" key="1">
    <citation type="journal article" date="2019" name="Int. J. Syst. Evol. Microbiol.">
        <title>The Global Catalogue of Microorganisms (GCM) 10K type strain sequencing project: providing services to taxonomists for standard genome sequencing and annotation.</title>
        <authorList>
            <consortium name="The Broad Institute Genomics Platform"/>
            <consortium name="The Broad Institute Genome Sequencing Center for Infectious Disease"/>
            <person name="Wu L."/>
            <person name="Ma J."/>
        </authorList>
    </citation>
    <scope>NUCLEOTIDE SEQUENCE [LARGE SCALE GENOMIC DNA]</scope>
    <source>
        <strain evidence="4">KCTC 42182</strain>
    </source>
</reference>
<dbReference type="PANTHER" id="PTHR11941:SF54">
    <property type="entry name" value="ENOYL-COA HYDRATASE, MITOCHONDRIAL"/>
    <property type="match status" value="1"/>
</dbReference>
<dbReference type="Pfam" id="PF00378">
    <property type="entry name" value="ECH_1"/>
    <property type="match status" value="1"/>
</dbReference>
<sequence>MAASQANGAAPVDFRTEPSQYKHWKLSIDGAVATLAMDVREDGGLRPGYELKLNSYDLGVDIELHDAVQRLRFEHPEVRSVVITSAKERIFCAGANIRMLNQSAHGWKVNFCKFTNETRNGIEEATAESKQTYIAAVNGPCAGGGYELALAADYILMADDGNTSVSLPEVPLLAVLPGTGGLTRLVDKRMVRRDRADFFCTIEEGIKGKRAVDWRLVDEIVPRTRLADEVRARAESFAAKSDRPAGAKGIALTPLARKIEGDRVSYAHVEARIDRDKGIAEITIAGPKDAPPASAEAIQAQGDQFWSLALARELDDLILHLRTNEETVGMWVFRTHGAAELVTAYDAALEQHKAHWLVREIRLFLKRTLKRIDVSSRSIFALIEPGSCFTGTLLELALAADRSYMLDGRMEGDNRPPATLRMTPMNFGPYPMSNGLSRIASRNLDNPAHVDELKNLVGNDLDAQAADEAGLVTFTPDDIDWEDEVRIAIEERAAYSPDALTGMEASLRFGGPETMETKIFGRLTAWQNWIFQRPNAVGDQGALKLYGTGQRAAYDRKRV</sequence>
<dbReference type="EC" id="4.1.2.44" evidence="3"/>
<evidence type="ECO:0000313" key="3">
    <source>
        <dbReference type="EMBL" id="MFC3676828.1"/>
    </source>
</evidence>
<protein>
    <submittedName>
        <fullName evidence="3">2,3-epoxybenzoyl-CoA dihydrolase</fullName>
        <ecNumber evidence="3">4.1.2.44</ecNumber>
    </submittedName>
</protein>
<dbReference type="Proteomes" id="UP001595711">
    <property type="component" value="Unassembled WGS sequence"/>
</dbReference>
<dbReference type="NCBIfam" id="TIGR03222">
    <property type="entry name" value="benzo_boxC"/>
    <property type="match status" value="1"/>
</dbReference>
<organism evidence="3 4">
    <name type="scientific">Ferrovibrio xuzhouensis</name>
    <dbReference type="NCBI Taxonomy" id="1576914"/>
    <lineage>
        <taxon>Bacteria</taxon>
        <taxon>Pseudomonadati</taxon>
        <taxon>Pseudomonadota</taxon>
        <taxon>Alphaproteobacteria</taxon>
        <taxon>Rhodospirillales</taxon>
        <taxon>Rhodospirillaceae</taxon>
        <taxon>Ferrovibrio</taxon>
    </lineage>
</organism>
<dbReference type="RefSeq" id="WP_379728037.1">
    <property type="nucleotide sequence ID" value="NZ_JBHRYJ010000003.1"/>
</dbReference>
<dbReference type="EMBL" id="JBHRYJ010000003">
    <property type="protein sequence ID" value="MFC3676828.1"/>
    <property type="molecule type" value="Genomic_DNA"/>
</dbReference>
<dbReference type="PANTHER" id="PTHR11941">
    <property type="entry name" value="ENOYL-COA HYDRATASE-RELATED"/>
    <property type="match status" value="1"/>
</dbReference>
<dbReference type="PROSITE" id="PS00166">
    <property type="entry name" value="ENOYL_COA_HYDRATASE"/>
    <property type="match status" value="1"/>
</dbReference>
<keyword evidence="4" id="KW-1185">Reference proteome</keyword>
<dbReference type="CDD" id="cd06558">
    <property type="entry name" value="crotonase-like"/>
    <property type="match status" value="1"/>
</dbReference>
<dbReference type="Gene3D" id="3.90.226.10">
    <property type="entry name" value="2-enoyl-CoA Hydratase, Chain A, domain 1"/>
    <property type="match status" value="2"/>
</dbReference>
<gene>
    <name evidence="3" type="primary">boxC</name>
    <name evidence="3" type="ORF">ACFOOQ_14820</name>
</gene>
<dbReference type="InterPro" id="IPR018376">
    <property type="entry name" value="Enoyl-CoA_hyd/isom_CS"/>
</dbReference>
<evidence type="ECO:0000256" key="2">
    <source>
        <dbReference type="RuleBase" id="RU003707"/>
    </source>
</evidence>
<dbReference type="GO" id="GO:0016829">
    <property type="term" value="F:lyase activity"/>
    <property type="evidence" value="ECO:0007669"/>
    <property type="project" value="UniProtKB-KW"/>
</dbReference>
<dbReference type="InterPro" id="IPR017633">
    <property type="entry name" value="Benz-CoA_dihydrodiol_lyase"/>
</dbReference>
<comment type="similarity">
    <text evidence="1 2">Belongs to the enoyl-CoA hydratase/isomerase family.</text>
</comment>
<evidence type="ECO:0000256" key="1">
    <source>
        <dbReference type="ARBA" id="ARBA00005254"/>
    </source>
</evidence>
<accession>A0ABV7VL10</accession>
<keyword evidence="3" id="KW-0456">Lyase</keyword>